<accession>A0A3R7GJF6</accession>
<evidence type="ECO:0000313" key="2">
    <source>
        <dbReference type="Proteomes" id="UP000286415"/>
    </source>
</evidence>
<reference evidence="1 2" key="2">
    <citation type="journal article" date="2021" name="Genomics">
        <title>High-quality reference genome for Clonorchis sinensis.</title>
        <authorList>
            <person name="Young N.D."/>
            <person name="Stroehlein A.J."/>
            <person name="Kinkar L."/>
            <person name="Wang T."/>
            <person name="Sohn W.M."/>
            <person name="Chang B.C.H."/>
            <person name="Kaur P."/>
            <person name="Weisz D."/>
            <person name="Dudchenko O."/>
            <person name="Aiden E.L."/>
            <person name="Korhonen P.K."/>
            <person name="Gasser R.B."/>
        </authorList>
    </citation>
    <scope>NUCLEOTIDE SEQUENCE [LARGE SCALE GENOMIC DNA]</scope>
    <source>
        <strain evidence="1">Cs-k2</strain>
    </source>
</reference>
<dbReference type="AlphaFoldDB" id="A0A3R7GJF6"/>
<keyword evidence="2" id="KW-1185">Reference proteome</keyword>
<comment type="caution">
    <text evidence="1">The sequence shown here is derived from an EMBL/GenBank/DDBJ whole genome shotgun (WGS) entry which is preliminary data.</text>
</comment>
<dbReference type="EMBL" id="NIRI02000042">
    <property type="protein sequence ID" value="KAG5448423.1"/>
    <property type="molecule type" value="Genomic_DNA"/>
</dbReference>
<dbReference type="Proteomes" id="UP000286415">
    <property type="component" value="Unassembled WGS sequence"/>
</dbReference>
<proteinExistence type="predicted"/>
<name>A0A3R7GJF6_CLOSI</name>
<evidence type="ECO:0000313" key="1">
    <source>
        <dbReference type="EMBL" id="KAG5448423.1"/>
    </source>
</evidence>
<sequence length="156" mass="17768">MCCTETLSCSVGTIFKIWQYVPIKEVTHKVAENCSTADRRLRPSWGSSASPTGNSEEYMDPILENEPHREHPDVFELFHAALEDQGGSSKAIWFCERLVWNPAESLVCNVSRQLNVLQQTASCFIWYDIRDITIHGKSRLAGRAIQCTLVWFETTE</sequence>
<dbReference type="InParanoid" id="A0A3R7GJF6"/>
<gene>
    <name evidence="1" type="ORF">CSKR_109969</name>
</gene>
<organism evidence="1 2">
    <name type="scientific">Clonorchis sinensis</name>
    <name type="common">Chinese liver fluke</name>
    <dbReference type="NCBI Taxonomy" id="79923"/>
    <lineage>
        <taxon>Eukaryota</taxon>
        <taxon>Metazoa</taxon>
        <taxon>Spiralia</taxon>
        <taxon>Lophotrochozoa</taxon>
        <taxon>Platyhelminthes</taxon>
        <taxon>Trematoda</taxon>
        <taxon>Digenea</taxon>
        <taxon>Opisthorchiida</taxon>
        <taxon>Opisthorchiata</taxon>
        <taxon>Opisthorchiidae</taxon>
        <taxon>Clonorchis</taxon>
    </lineage>
</organism>
<protein>
    <submittedName>
        <fullName evidence="1">Uncharacterized protein</fullName>
    </submittedName>
</protein>
<reference evidence="1 2" key="1">
    <citation type="journal article" date="2018" name="Biotechnol. Adv.">
        <title>Improved genomic resources and new bioinformatic workflow for the carcinogenic parasite Clonorchis sinensis: Biotechnological implications.</title>
        <authorList>
            <person name="Wang D."/>
            <person name="Korhonen P.K."/>
            <person name="Gasser R.B."/>
            <person name="Young N.D."/>
        </authorList>
    </citation>
    <scope>NUCLEOTIDE SEQUENCE [LARGE SCALE GENOMIC DNA]</scope>
    <source>
        <strain evidence="1">Cs-k2</strain>
    </source>
</reference>